<dbReference type="PANTHER" id="PTHR42928:SF3">
    <property type="entry name" value="UPF0065 PROTEIN YFLP"/>
    <property type="match status" value="1"/>
</dbReference>
<keyword evidence="3" id="KW-0732">Signal</keyword>
<comment type="caution">
    <text evidence="4">The sequence shown here is derived from an EMBL/GenBank/DDBJ whole genome shotgun (WGS) entry which is preliminary data.</text>
</comment>
<feature type="signal peptide" evidence="3">
    <location>
        <begin position="1"/>
        <end position="23"/>
    </location>
</feature>
<dbReference type="Gene3D" id="3.40.190.150">
    <property type="entry name" value="Bordetella uptake gene, domain 1"/>
    <property type="match status" value="1"/>
</dbReference>
<keyword evidence="5" id="KW-1185">Reference proteome</keyword>
<evidence type="ECO:0000256" key="3">
    <source>
        <dbReference type="SAM" id="SignalP"/>
    </source>
</evidence>
<comment type="similarity">
    <text evidence="1">Belongs to the UPF0065 (bug) family.</text>
</comment>
<dbReference type="RefSeq" id="WP_054637482.1">
    <property type="nucleotide sequence ID" value="NZ_JBHSOZ010000004.1"/>
</dbReference>
<gene>
    <name evidence="4" type="ORF">ACFPU1_10015</name>
</gene>
<feature type="region of interest" description="Disordered" evidence="2">
    <location>
        <begin position="31"/>
        <end position="60"/>
    </location>
</feature>
<dbReference type="SUPFAM" id="SSF53850">
    <property type="entry name" value="Periplasmic binding protein-like II"/>
    <property type="match status" value="1"/>
</dbReference>
<accession>A0ABW0YSR2</accession>
<dbReference type="PROSITE" id="PS51257">
    <property type="entry name" value="PROKAR_LIPOPROTEIN"/>
    <property type="match status" value="1"/>
</dbReference>
<dbReference type="CDD" id="cd07012">
    <property type="entry name" value="PBP2_Bug_TTT"/>
    <property type="match status" value="1"/>
</dbReference>
<protein>
    <submittedName>
        <fullName evidence="4">Bug family tripartite tricarboxylate transporter substrate binding protein</fullName>
    </submittedName>
</protein>
<evidence type="ECO:0000256" key="2">
    <source>
        <dbReference type="SAM" id="MobiDB-lite"/>
    </source>
</evidence>
<dbReference type="EMBL" id="JBHSOZ010000004">
    <property type="protein sequence ID" value="MFC5713119.1"/>
    <property type="molecule type" value="Genomic_DNA"/>
</dbReference>
<dbReference type="InterPro" id="IPR005064">
    <property type="entry name" value="BUG"/>
</dbReference>
<evidence type="ECO:0000313" key="4">
    <source>
        <dbReference type="EMBL" id="MFC5713119.1"/>
    </source>
</evidence>
<evidence type="ECO:0000256" key="1">
    <source>
        <dbReference type="ARBA" id="ARBA00006987"/>
    </source>
</evidence>
<dbReference type="PIRSF" id="PIRSF017082">
    <property type="entry name" value="YflP"/>
    <property type="match status" value="1"/>
</dbReference>
<organism evidence="4 5">
    <name type="scientific">Thalassorhabdus alkalitolerans</name>
    <dbReference type="NCBI Taxonomy" id="2282697"/>
    <lineage>
        <taxon>Bacteria</taxon>
        <taxon>Bacillati</taxon>
        <taxon>Bacillota</taxon>
        <taxon>Bacilli</taxon>
        <taxon>Bacillales</taxon>
        <taxon>Bacillaceae</taxon>
        <taxon>Thalassorhabdus</taxon>
    </lineage>
</organism>
<evidence type="ECO:0000313" key="5">
    <source>
        <dbReference type="Proteomes" id="UP001596142"/>
    </source>
</evidence>
<dbReference type="Proteomes" id="UP001596142">
    <property type="component" value="Unassembled WGS sequence"/>
</dbReference>
<feature type="compositionally biased region" description="Acidic residues" evidence="2">
    <location>
        <begin position="48"/>
        <end position="58"/>
    </location>
</feature>
<dbReference type="Pfam" id="PF03401">
    <property type="entry name" value="TctC"/>
    <property type="match status" value="1"/>
</dbReference>
<reference evidence="5" key="1">
    <citation type="journal article" date="2019" name="Int. J. Syst. Evol. Microbiol.">
        <title>The Global Catalogue of Microorganisms (GCM) 10K type strain sequencing project: providing services to taxonomists for standard genome sequencing and annotation.</title>
        <authorList>
            <consortium name="The Broad Institute Genomics Platform"/>
            <consortium name="The Broad Institute Genome Sequencing Center for Infectious Disease"/>
            <person name="Wu L."/>
            <person name="Ma J."/>
        </authorList>
    </citation>
    <scope>NUCLEOTIDE SEQUENCE [LARGE SCALE GENOMIC DNA]</scope>
    <source>
        <strain evidence="5">CECT 7184</strain>
    </source>
</reference>
<dbReference type="Gene3D" id="3.40.190.10">
    <property type="entry name" value="Periplasmic binding protein-like II"/>
    <property type="match status" value="1"/>
</dbReference>
<dbReference type="InterPro" id="IPR042100">
    <property type="entry name" value="Bug_dom1"/>
</dbReference>
<feature type="chain" id="PRO_5046242584" evidence="3">
    <location>
        <begin position="24"/>
        <end position="357"/>
    </location>
</feature>
<sequence>MSKICKRFNLIAILAILTVLLLAACGDGDEQAGGDEADNGNGESAANDTEEEVDEDWEPTSNVEYIAPADAGGGWDTLIRTTAQVIDEEDLAPVNFAPVNVPGSGGAVAWAEIAAQAESDDLLFAASPPIILVPLSGTSQYDHNDFTPVSRLITDYSIVLVRNDSEFESIQDVFDAIEEDPGSVSVGGGSSAGSMDHISFAGAASEAGLNAGDVNYVPFDGGGEAMTNLLGGHVDVVSTGVGEAMGQVEAGELRPIAVSSEEPLDSMPDAETYIDQGIDYTFDIWRGIMGPPEMPASAVAYYENMYAEMLETESWEETRESHGWIDAYQDSNEFGEFLDEQYEQFEDVLTDIGIVEE</sequence>
<dbReference type="PANTHER" id="PTHR42928">
    <property type="entry name" value="TRICARBOXYLATE-BINDING PROTEIN"/>
    <property type="match status" value="1"/>
</dbReference>
<proteinExistence type="inferred from homology"/>
<name>A0ABW0YSR2_9BACI</name>